<dbReference type="EMBL" id="JAIWYP010000003">
    <property type="protein sequence ID" value="KAH3851391.1"/>
    <property type="molecule type" value="Genomic_DNA"/>
</dbReference>
<reference evidence="1" key="1">
    <citation type="journal article" date="2019" name="bioRxiv">
        <title>The Genome of the Zebra Mussel, Dreissena polymorpha: A Resource for Invasive Species Research.</title>
        <authorList>
            <person name="McCartney M.A."/>
            <person name="Auch B."/>
            <person name="Kono T."/>
            <person name="Mallez S."/>
            <person name="Zhang Y."/>
            <person name="Obille A."/>
            <person name="Becker A."/>
            <person name="Abrahante J.E."/>
            <person name="Garbe J."/>
            <person name="Badalamenti J.P."/>
            <person name="Herman A."/>
            <person name="Mangelson H."/>
            <person name="Liachko I."/>
            <person name="Sullivan S."/>
            <person name="Sone E.D."/>
            <person name="Koren S."/>
            <person name="Silverstein K.A.T."/>
            <person name="Beckman K.B."/>
            <person name="Gohl D.M."/>
        </authorList>
    </citation>
    <scope>NUCLEOTIDE SEQUENCE</scope>
    <source>
        <strain evidence="1">Duluth1</strain>
        <tissue evidence="1">Whole animal</tissue>
    </source>
</reference>
<keyword evidence="2" id="KW-1185">Reference proteome</keyword>
<gene>
    <name evidence="1" type="ORF">DPMN_093871</name>
</gene>
<name>A0A9D4L4D1_DREPO</name>
<organism evidence="1 2">
    <name type="scientific">Dreissena polymorpha</name>
    <name type="common">Zebra mussel</name>
    <name type="synonym">Mytilus polymorpha</name>
    <dbReference type="NCBI Taxonomy" id="45954"/>
    <lineage>
        <taxon>Eukaryota</taxon>
        <taxon>Metazoa</taxon>
        <taxon>Spiralia</taxon>
        <taxon>Lophotrochozoa</taxon>
        <taxon>Mollusca</taxon>
        <taxon>Bivalvia</taxon>
        <taxon>Autobranchia</taxon>
        <taxon>Heteroconchia</taxon>
        <taxon>Euheterodonta</taxon>
        <taxon>Imparidentia</taxon>
        <taxon>Neoheterodontei</taxon>
        <taxon>Myida</taxon>
        <taxon>Dreissenoidea</taxon>
        <taxon>Dreissenidae</taxon>
        <taxon>Dreissena</taxon>
    </lineage>
</organism>
<comment type="caution">
    <text evidence="1">The sequence shown here is derived from an EMBL/GenBank/DDBJ whole genome shotgun (WGS) entry which is preliminary data.</text>
</comment>
<proteinExistence type="predicted"/>
<accession>A0A9D4L4D1</accession>
<evidence type="ECO:0000313" key="1">
    <source>
        <dbReference type="EMBL" id="KAH3851391.1"/>
    </source>
</evidence>
<dbReference type="AlphaFoldDB" id="A0A9D4L4D1"/>
<reference evidence="1" key="2">
    <citation type="submission" date="2020-11" db="EMBL/GenBank/DDBJ databases">
        <authorList>
            <person name="McCartney M.A."/>
            <person name="Auch B."/>
            <person name="Kono T."/>
            <person name="Mallez S."/>
            <person name="Becker A."/>
            <person name="Gohl D.M."/>
            <person name="Silverstein K.A.T."/>
            <person name="Koren S."/>
            <person name="Bechman K.B."/>
            <person name="Herman A."/>
            <person name="Abrahante J.E."/>
            <person name="Garbe J."/>
        </authorList>
    </citation>
    <scope>NUCLEOTIDE SEQUENCE</scope>
    <source>
        <strain evidence="1">Duluth1</strain>
        <tissue evidence="1">Whole animal</tissue>
    </source>
</reference>
<dbReference type="Proteomes" id="UP000828390">
    <property type="component" value="Unassembled WGS sequence"/>
</dbReference>
<protein>
    <submittedName>
        <fullName evidence="1">Uncharacterized protein</fullName>
    </submittedName>
</protein>
<sequence length="66" mass="7787">MVFKAVDKRKKENSVHDLRTLTPLIFQCFDCYVILFIDMRALTSLSFIAVSSLWETDRRIAGWFSR</sequence>
<evidence type="ECO:0000313" key="2">
    <source>
        <dbReference type="Proteomes" id="UP000828390"/>
    </source>
</evidence>